<dbReference type="PANTHER" id="PTHR30349">
    <property type="entry name" value="PHAGE INTEGRASE-RELATED"/>
    <property type="match status" value="1"/>
</dbReference>
<evidence type="ECO:0000256" key="2">
    <source>
        <dbReference type="ARBA" id="ARBA00023125"/>
    </source>
</evidence>
<comment type="similarity">
    <text evidence="1">Belongs to the 'phage' integrase family.</text>
</comment>
<dbReference type="EMBL" id="QNRJ01000020">
    <property type="protein sequence ID" value="RBP01210.1"/>
    <property type="molecule type" value="Genomic_DNA"/>
</dbReference>
<feature type="domain" description="Core-binding (CB)" evidence="6">
    <location>
        <begin position="2"/>
        <end position="99"/>
    </location>
</feature>
<dbReference type="GO" id="GO:0006310">
    <property type="term" value="P:DNA recombination"/>
    <property type="evidence" value="ECO:0007669"/>
    <property type="project" value="UniProtKB-KW"/>
</dbReference>
<gene>
    <name evidence="7" type="ORF">DET59_12011</name>
</gene>
<evidence type="ECO:0000256" key="1">
    <source>
        <dbReference type="ARBA" id="ARBA00008857"/>
    </source>
</evidence>
<evidence type="ECO:0000313" key="7">
    <source>
        <dbReference type="EMBL" id="RBP01210.1"/>
    </source>
</evidence>
<evidence type="ECO:0000259" key="6">
    <source>
        <dbReference type="PROSITE" id="PS51900"/>
    </source>
</evidence>
<comment type="caution">
    <text evidence="7">The sequence shown here is derived from an EMBL/GenBank/DDBJ whole genome shotgun (WGS) entry which is preliminary data.</text>
</comment>
<protein>
    <submittedName>
        <fullName evidence="7">Site-specific recombinase XerD</fullName>
    </submittedName>
</protein>
<dbReference type="InterPro" id="IPR044068">
    <property type="entry name" value="CB"/>
</dbReference>
<keyword evidence="3" id="KW-0233">DNA recombination</keyword>
<dbReference type="Pfam" id="PF00589">
    <property type="entry name" value="Phage_integrase"/>
    <property type="match status" value="1"/>
</dbReference>
<dbReference type="InterPro" id="IPR013762">
    <property type="entry name" value="Integrase-like_cat_sf"/>
</dbReference>
<dbReference type="PANTHER" id="PTHR30349:SF41">
    <property type="entry name" value="INTEGRASE_RECOMBINASE PROTEIN MJ0367-RELATED"/>
    <property type="match status" value="1"/>
</dbReference>
<dbReference type="InterPro" id="IPR011010">
    <property type="entry name" value="DNA_brk_join_enz"/>
</dbReference>
<feature type="domain" description="Tyr recombinase" evidence="5">
    <location>
        <begin position="123"/>
        <end position="300"/>
    </location>
</feature>
<dbReference type="RefSeq" id="WP_113970923.1">
    <property type="nucleotide sequence ID" value="NZ_QNRJ01000020.1"/>
</dbReference>
<proteinExistence type="inferred from homology"/>
<dbReference type="Proteomes" id="UP000252118">
    <property type="component" value="Unassembled WGS sequence"/>
</dbReference>
<keyword evidence="2 4" id="KW-0238">DNA-binding</keyword>
<evidence type="ECO:0000313" key="8">
    <source>
        <dbReference type="Proteomes" id="UP000252118"/>
    </source>
</evidence>
<evidence type="ECO:0000256" key="4">
    <source>
        <dbReference type="PROSITE-ProRule" id="PRU01248"/>
    </source>
</evidence>
<accession>A0A366EHL4</accession>
<organism evidence="7 8">
    <name type="scientific">Rossellomorea aquimaris</name>
    <dbReference type="NCBI Taxonomy" id="189382"/>
    <lineage>
        <taxon>Bacteria</taxon>
        <taxon>Bacillati</taxon>
        <taxon>Bacillota</taxon>
        <taxon>Bacilli</taxon>
        <taxon>Bacillales</taxon>
        <taxon>Bacillaceae</taxon>
        <taxon>Rossellomorea</taxon>
    </lineage>
</organism>
<reference evidence="7 8" key="1">
    <citation type="submission" date="2018-06" db="EMBL/GenBank/DDBJ databases">
        <title>Freshwater and sediment microbial communities from various areas in North America, analyzing microbe dynamics in response to fracking.</title>
        <authorList>
            <person name="Lamendella R."/>
        </authorList>
    </citation>
    <scope>NUCLEOTIDE SEQUENCE [LARGE SCALE GENOMIC DNA]</scope>
    <source>
        <strain evidence="7 8">97B</strain>
    </source>
</reference>
<dbReference type="AlphaFoldDB" id="A0A366EHL4"/>
<dbReference type="InterPro" id="IPR002104">
    <property type="entry name" value="Integrase_catalytic"/>
</dbReference>
<dbReference type="OrthoDB" id="111144at2"/>
<sequence length="320" mass="36972">MSNFLLKIDEYNKVINLADSTKKTYTKALYSFSEFLAKKLSCSIEEVDLRKIHVIRMKSGDIFTPINSSLLDEFLHENVEKGNLAILCSALKSFFKYLYKNENFPDIVSNMKFDMKKYKKEKKPTRILSRHEILRLFHNIVSHSENLVRDVLLFSLLFSTGMRISELLNIKIKDIDFESEMISLTKTKTRAARIVSLRNGFGIVIKHYISVNNLSETDYLFTEGGDKFTPGKVRSMLKKYLEAAKLPFVKVHSIRHSFATHMLDAGSNVFMIQQLLGHEYISSTKIYIDPNYTRNKNIVINEQKVVYRALSTKIGALLKE</sequence>
<evidence type="ECO:0000256" key="3">
    <source>
        <dbReference type="ARBA" id="ARBA00023172"/>
    </source>
</evidence>
<dbReference type="GO" id="GO:0015074">
    <property type="term" value="P:DNA integration"/>
    <property type="evidence" value="ECO:0007669"/>
    <property type="project" value="InterPro"/>
</dbReference>
<dbReference type="PROSITE" id="PS51898">
    <property type="entry name" value="TYR_RECOMBINASE"/>
    <property type="match status" value="1"/>
</dbReference>
<dbReference type="PROSITE" id="PS51900">
    <property type="entry name" value="CB"/>
    <property type="match status" value="1"/>
</dbReference>
<dbReference type="GO" id="GO:0003677">
    <property type="term" value="F:DNA binding"/>
    <property type="evidence" value="ECO:0007669"/>
    <property type="project" value="UniProtKB-UniRule"/>
</dbReference>
<dbReference type="Gene3D" id="1.10.443.10">
    <property type="entry name" value="Intergrase catalytic core"/>
    <property type="match status" value="1"/>
</dbReference>
<evidence type="ECO:0000259" key="5">
    <source>
        <dbReference type="PROSITE" id="PS51898"/>
    </source>
</evidence>
<dbReference type="InterPro" id="IPR050090">
    <property type="entry name" value="Tyrosine_recombinase_XerCD"/>
</dbReference>
<name>A0A366EHL4_9BACI</name>
<dbReference type="SUPFAM" id="SSF56349">
    <property type="entry name" value="DNA breaking-rejoining enzymes"/>
    <property type="match status" value="1"/>
</dbReference>